<dbReference type="AlphaFoldDB" id="A0A369WB11"/>
<protein>
    <submittedName>
        <fullName evidence="1">Uncharacterized protein</fullName>
    </submittedName>
</protein>
<accession>A0A369WB11</accession>
<reference evidence="2" key="1">
    <citation type="submission" date="2018-07" db="EMBL/GenBank/DDBJ databases">
        <authorList>
            <person name="Liu B.-T."/>
            <person name="Du Z."/>
        </authorList>
    </citation>
    <scope>NUCLEOTIDE SEQUENCE [LARGE SCALE GENOMIC DNA]</scope>
    <source>
        <strain evidence="2">XYN52</strain>
    </source>
</reference>
<organism evidence="1 2">
    <name type="scientific">Pelagibacterium lacus</name>
    <dbReference type="NCBI Taxonomy" id="2282655"/>
    <lineage>
        <taxon>Bacteria</taxon>
        <taxon>Pseudomonadati</taxon>
        <taxon>Pseudomonadota</taxon>
        <taxon>Alphaproteobacteria</taxon>
        <taxon>Hyphomicrobiales</taxon>
        <taxon>Devosiaceae</taxon>
        <taxon>Pelagibacterium</taxon>
    </lineage>
</organism>
<comment type="caution">
    <text evidence="1">The sequence shown here is derived from an EMBL/GenBank/DDBJ whole genome shotgun (WGS) entry which is preliminary data.</text>
</comment>
<sequence length="66" mass="6801">MRLCVSFPPGAVVDGVVPRSYRTPVNSTIFAGPLPATTDLGTLGFALGLNVSSIPMMASLLQIGKP</sequence>
<dbReference type="Proteomes" id="UP000253759">
    <property type="component" value="Unassembled WGS sequence"/>
</dbReference>
<name>A0A369WB11_9HYPH</name>
<evidence type="ECO:0000313" key="2">
    <source>
        <dbReference type="Proteomes" id="UP000253759"/>
    </source>
</evidence>
<proteinExistence type="predicted"/>
<evidence type="ECO:0000313" key="1">
    <source>
        <dbReference type="EMBL" id="RDE10492.1"/>
    </source>
</evidence>
<gene>
    <name evidence="1" type="ORF">DVH29_00635</name>
</gene>
<keyword evidence="2" id="KW-1185">Reference proteome</keyword>
<dbReference type="EMBL" id="QQNH01000001">
    <property type="protein sequence ID" value="RDE10492.1"/>
    <property type="molecule type" value="Genomic_DNA"/>
</dbReference>